<reference evidence="1 2" key="1">
    <citation type="submission" date="2017-12" db="EMBL/GenBank/DDBJ databases">
        <title>Phylogenetic diversity of female urinary microbiome.</title>
        <authorList>
            <person name="Thomas-White K."/>
            <person name="Wolfe A.J."/>
        </authorList>
    </citation>
    <scope>NUCLEOTIDE SEQUENCE [LARGE SCALE GENOMIC DNA]</scope>
    <source>
        <strain evidence="1 2">UMB0402</strain>
    </source>
</reference>
<dbReference type="InterPro" id="IPR010064">
    <property type="entry name" value="HK97-gp10_tail"/>
</dbReference>
<comment type="caution">
    <text evidence="1">The sequence shown here is derived from an EMBL/GenBank/DDBJ whole genome shotgun (WGS) entry which is preliminary data.</text>
</comment>
<dbReference type="RefSeq" id="WP_024332468.1">
    <property type="nucleotide sequence ID" value="NZ_PKKO01000003.1"/>
</dbReference>
<name>A0A2I1IML1_9ACTO</name>
<evidence type="ECO:0008006" key="3">
    <source>
        <dbReference type="Google" id="ProtNLM"/>
    </source>
</evidence>
<dbReference type="EMBL" id="PKKO01000003">
    <property type="protein sequence ID" value="PKY72371.1"/>
    <property type="molecule type" value="Genomic_DNA"/>
</dbReference>
<dbReference type="Proteomes" id="UP000235122">
    <property type="component" value="Unassembled WGS sequence"/>
</dbReference>
<gene>
    <name evidence="1" type="ORF">CYJ19_05885</name>
</gene>
<keyword evidence="2" id="KW-1185">Reference proteome</keyword>
<dbReference type="AlphaFoldDB" id="A0A2I1IML1"/>
<organism evidence="1 2">
    <name type="scientific">Winkia neuii</name>
    <dbReference type="NCBI Taxonomy" id="33007"/>
    <lineage>
        <taxon>Bacteria</taxon>
        <taxon>Bacillati</taxon>
        <taxon>Actinomycetota</taxon>
        <taxon>Actinomycetes</taxon>
        <taxon>Actinomycetales</taxon>
        <taxon>Actinomycetaceae</taxon>
        <taxon>Winkia</taxon>
    </lineage>
</organism>
<dbReference type="GeneID" id="35865849"/>
<evidence type="ECO:0000313" key="2">
    <source>
        <dbReference type="Proteomes" id="UP000235122"/>
    </source>
</evidence>
<protein>
    <recommendedName>
        <fullName evidence="3">HK97 gp10 family phage protein</fullName>
    </recommendedName>
</protein>
<dbReference type="Pfam" id="PF04883">
    <property type="entry name" value="HK97-gp10_like"/>
    <property type="match status" value="1"/>
</dbReference>
<accession>A0A2I1IML1</accession>
<evidence type="ECO:0000313" key="1">
    <source>
        <dbReference type="EMBL" id="PKY72371.1"/>
    </source>
</evidence>
<sequence length="99" mass="11004">MGTRISVDVELSGMDDFINEVGKSPHMKRIIEEIANSVAAEARLIAPYDTGDYERSIHVEMESTPHRYVGKVVADDWKSGILEAKYGVLAKALRKGKKL</sequence>
<proteinExistence type="predicted"/>